<dbReference type="PRINTS" id="PR00960">
    <property type="entry name" value="LMBPPROTEIN"/>
</dbReference>
<feature type="domain" description="GHMP kinase N-terminal" evidence="6">
    <location>
        <begin position="73"/>
        <end position="155"/>
    </location>
</feature>
<evidence type="ECO:0000256" key="4">
    <source>
        <dbReference type="ARBA" id="ARBA00022840"/>
    </source>
</evidence>
<dbReference type="InterPro" id="IPR052203">
    <property type="entry name" value="GHMP_Kinase-Related"/>
</dbReference>
<organism evidence="8 9">
    <name type="scientific">Paenibacillus rigui</name>
    <dbReference type="NCBI Taxonomy" id="554312"/>
    <lineage>
        <taxon>Bacteria</taxon>
        <taxon>Bacillati</taxon>
        <taxon>Bacillota</taxon>
        <taxon>Bacilli</taxon>
        <taxon>Bacillales</taxon>
        <taxon>Paenibacillaceae</taxon>
        <taxon>Paenibacillus</taxon>
    </lineage>
</organism>
<feature type="domain" description="GHMP kinase C-terminal" evidence="7">
    <location>
        <begin position="228"/>
        <end position="302"/>
    </location>
</feature>
<keyword evidence="1" id="KW-0808">Transferase</keyword>
<keyword evidence="4" id="KW-0067">ATP-binding</keyword>
<keyword evidence="2" id="KW-0547">Nucleotide-binding</keyword>
<evidence type="ECO:0000259" key="6">
    <source>
        <dbReference type="Pfam" id="PF00288"/>
    </source>
</evidence>
<name>A0A229ULY4_9BACL</name>
<dbReference type="InterPro" id="IPR013750">
    <property type="entry name" value="GHMP_kinase_C_dom"/>
</dbReference>
<protein>
    <submittedName>
        <fullName evidence="8">GHMP kinase</fullName>
    </submittedName>
</protein>
<dbReference type="Proteomes" id="UP000215509">
    <property type="component" value="Unassembled WGS sequence"/>
</dbReference>
<reference evidence="8 9" key="1">
    <citation type="submission" date="2017-07" db="EMBL/GenBank/DDBJ databases">
        <title>Genome sequencing and assembly of Paenibacillus rigui.</title>
        <authorList>
            <person name="Mayilraj S."/>
        </authorList>
    </citation>
    <scope>NUCLEOTIDE SEQUENCE [LARGE SCALE GENOMIC DNA]</scope>
    <source>
        <strain evidence="8 9">JCM 16352</strain>
    </source>
</reference>
<dbReference type="RefSeq" id="WP_094017353.1">
    <property type="nucleotide sequence ID" value="NZ_NMQW01000037.1"/>
</dbReference>
<dbReference type="InterPro" id="IPR014606">
    <property type="entry name" value="Heptose_7-P_kinase"/>
</dbReference>
<gene>
    <name evidence="8" type="ORF">CF651_23680</name>
</gene>
<sequence length="323" mass="35323">MIISKTPLRISFTGGGTDLESFFNVHGGAVVSTTIDKSIYVVVKRRFDKKIRAVNSQTELVDNVQQITHELIREALLMTGVDHGVDIMILSDIPSEGTGLGSSSTLTVGLLNALYAFQGHQAGAKQLAEEACEIEINRLKKPIGKQDQYIAAFGGLRFTCFHRDGTVATDRINLLEDTYRSIESNLMLFYTGMTRSASNILKSQNDNTAANLHHLNFLKNQSMELMSHLRKGEADVLGEIMHQGWGIKRQLAQGITSPEIDALYHKALEAGAVGGKVAGAGGGGFLMLYVPPGAQEDVRNALPLQQMPVRLSHYGSRIIFHME</sequence>
<dbReference type="SUPFAM" id="SSF54211">
    <property type="entry name" value="Ribosomal protein S5 domain 2-like"/>
    <property type="match status" value="1"/>
</dbReference>
<dbReference type="InterPro" id="IPR020568">
    <property type="entry name" value="Ribosomal_Su5_D2-typ_SF"/>
</dbReference>
<dbReference type="GO" id="GO:0005524">
    <property type="term" value="F:ATP binding"/>
    <property type="evidence" value="ECO:0007669"/>
    <property type="project" value="UniProtKB-KW"/>
</dbReference>
<dbReference type="AlphaFoldDB" id="A0A229ULY4"/>
<dbReference type="Gene3D" id="3.30.230.120">
    <property type="match status" value="1"/>
</dbReference>
<dbReference type="OrthoDB" id="9812992at2"/>
<evidence type="ECO:0000313" key="8">
    <source>
        <dbReference type="EMBL" id="OXM83909.1"/>
    </source>
</evidence>
<evidence type="ECO:0000256" key="1">
    <source>
        <dbReference type="ARBA" id="ARBA00022679"/>
    </source>
</evidence>
<accession>A0A229ULY4</accession>
<dbReference type="PANTHER" id="PTHR32463:SF0">
    <property type="entry name" value="L-FUCOSE KINASE"/>
    <property type="match status" value="1"/>
</dbReference>
<dbReference type="Pfam" id="PF08544">
    <property type="entry name" value="GHMP_kinases_C"/>
    <property type="match status" value="1"/>
</dbReference>
<comment type="caution">
    <text evidence="8">The sequence shown here is derived from an EMBL/GenBank/DDBJ whole genome shotgun (WGS) entry which is preliminary data.</text>
</comment>
<evidence type="ECO:0000259" key="7">
    <source>
        <dbReference type="Pfam" id="PF08544"/>
    </source>
</evidence>
<dbReference type="EMBL" id="NMQW01000037">
    <property type="protein sequence ID" value="OXM83909.1"/>
    <property type="molecule type" value="Genomic_DNA"/>
</dbReference>
<dbReference type="InterPro" id="IPR001174">
    <property type="entry name" value="HddA/FKP"/>
</dbReference>
<dbReference type="PIRSF" id="PIRSF036406">
    <property type="entry name" value="Hept_kin"/>
    <property type="match status" value="1"/>
</dbReference>
<keyword evidence="9" id="KW-1185">Reference proteome</keyword>
<evidence type="ECO:0000256" key="3">
    <source>
        <dbReference type="ARBA" id="ARBA00022777"/>
    </source>
</evidence>
<keyword evidence="3 8" id="KW-0418">Kinase</keyword>
<evidence type="ECO:0000256" key="5">
    <source>
        <dbReference type="ARBA" id="ARBA00038121"/>
    </source>
</evidence>
<evidence type="ECO:0000313" key="9">
    <source>
        <dbReference type="Proteomes" id="UP000215509"/>
    </source>
</evidence>
<dbReference type="Pfam" id="PF00288">
    <property type="entry name" value="GHMP_kinases_N"/>
    <property type="match status" value="1"/>
</dbReference>
<dbReference type="GO" id="GO:0042352">
    <property type="term" value="P:GDP-L-fucose salvage"/>
    <property type="evidence" value="ECO:0007669"/>
    <property type="project" value="TreeGrafter"/>
</dbReference>
<dbReference type="PANTHER" id="PTHR32463">
    <property type="entry name" value="L-FUCOSE KINASE"/>
    <property type="match status" value="1"/>
</dbReference>
<dbReference type="InterPro" id="IPR006204">
    <property type="entry name" value="GHMP_kinase_N_dom"/>
</dbReference>
<comment type="similarity">
    <text evidence="5">Belongs to the GHMP kinase family.</text>
</comment>
<dbReference type="SUPFAM" id="SSF55060">
    <property type="entry name" value="GHMP Kinase, C-terminal domain"/>
    <property type="match status" value="1"/>
</dbReference>
<dbReference type="GO" id="GO:0050201">
    <property type="term" value="F:fucokinase activity"/>
    <property type="evidence" value="ECO:0007669"/>
    <property type="project" value="TreeGrafter"/>
</dbReference>
<dbReference type="InterPro" id="IPR036554">
    <property type="entry name" value="GHMP_kinase_C_sf"/>
</dbReference>
<proteinExistence type="inferred from homology"/>
<evidence type="ECO:0000256" key="2">
    <source>
        <dbReference type="ARBA" id="ARBA00022741"/>
    </source>
</evidence>